<dbReference type="Pfam" id="PF14054">
    <property type="entry name" value="DUF4249"/>
    <property type="match status" value="1"/>
</dbReference>
<gene>
    <name evidence="2" type="ordered locus">Solca_0704</name>
</gene>
<name>H8KPD1_SOLCM</name>
<sequence length="290" mass="32822">MKRSAILVYFLLFSCFICGCASNLYDDTPNYSPKFVVEGWIENDDYPVVLLTHNAPFFSTLDSATLKELMIRWAKVTVSDGEKTEVLTGKINNNYFPPFIYQGNELKGEIGKRYTLTVEYAGITLKSETTIPAPVEFDDVWFEAVPNIDTVAQLNVKFTDNAAEKNYYRISTLIKSTNKKFIPTLRSAMDDHYFNGKSTRIQINRGPDSYLQNKTQVFYPIGDTVFVKLSTLPEKGYLFWNKYHEQQLNKGNPFAGSVADIPTNIEGPALGIWCGYGSSVYQLIAKPLNK</sequence>
<dbReference type="HOGENOM" id="CLU_084137_0_0_10"/>
<keyword evidence="3" id="KW-1185">Reference proteome</keyword>
<organism evidence="2 3">
    <name type="scientific">Solitalea canadensis (strain ATCC 29591 / DSM 3403 / JCM 21819 / LMG 8368 / NBRC 15130 / NCIMB 12057 / USAM 9D)</name>
    <name type="common">Flexibacter canadensis</name>
    <dbReference type="NCBI Taxonomy" id="929556"/>
    <lineage>
        <taxon>Bacteria</taxon>
        <taxon>Pseudomonadati</taxon>
        <taxon>Bacteroidota</taxon>
        <taxon>Sphingobacteriia</taxon>
        <taxon>Sphingobacteriales</taxon>
        <taxon>Sphingobacteriaceae</taxon>
        <taxon>Solitalea</taxon>
    </lineage>
</organism>
<dbReference type="STRING" id="929556.Solca_0704"/>
<evidence type="ECO:0000313" key="2">
    <source>
        <dbReference type="EMBL" id="AFD05829.1"/>
    </source>
</evidence>
<reference evidence="2" key="1">
    <citation type="submission" date="2012-02" db="EMBL/GenBank/DDBJ databases">
        <title>The complete genome of Solitalea canadensis DSM 3403.</title>
        <authorList>
            <consortium name="US DOE Joint Genome Institute (JGI-PGF)"/>
            <person name="Lucas S."/>
            <person name="Copeland A."/>
            <person name="Lapidus A."/>
            <person name="Glavina del Rio T."/>
            <person name="Dalin E."/>
            <person name="Tice H."/>
            <person name="Bruce D."/>
            <person name="Goodwin L."/>
            <person name="Pitluck S."/>
            <person name="Peters L."/>
            <person name="Ovchinnikova G."/>
            <person name="Lu M."/>
            <person name="Kyrpides N."/>
            <person name="Mavromatis K."/>
            <person name="Ivanova N."/>
            <person name="Brettin T."/>
            <person name="Detter J.C."/>
            <person name="Han C."/>
            <person name="Larimer F."/>
            <person name="Land M."/>
            <person name="Hauser L."/>
            <person name="Markowitz V."/>
            <person name="Cheng J.-F."/>
            <person name="Hugenholtz P."/>
            <person name="Woyke T."/>
            <person name="Wu D."/>
            <person name="Spring S."/>
            <person name="Schroeder M."/>
            <person name="Kopitz M."/>
            <person name="Brambilla E."/>
            <person name="Klenk H.-P."/>
            <person name="Eisen J.A."/>
        </authorList>
    </citation>
    <scope>NUCLEOTIDE SEQUENCE</scope>
    <source>
        <strain evidence="2">DSM 3403</strain>
    </source>
</reference>
<dbReference type="PROSITE" id="PS51257">
    <property type="entry name" value="PROKAR_LIPOPROTEIN"/>
    <property type="match status" value="1"/>
</dbReference>
<dbReference type="AlphaFoldDB" id="H8KPD1"/>
<dbReference type="RefSeq" id="WP_014679057.1">
    <property type="nucleotide sequence ID" value="NC_017770.1"/>
</dbReference>
<dbReference type="KEGG" id="scn:Solca_0704"/>
<dbReference type="eggNOG" id="ENOG5033858">
    <property type="taxonomic scope" value="Bacteria"/>
</dbReference>
<feature type="signal peptide" evidence="1">
    <location>
        <begin position="1"/>
        <end position="20"/>
    </location>
</feature>
<dbReference type="OrthoDB" id="1117499at2"/>
<dbReference type="EMBL" id="CP003349">
    <property type="protein sequence ID" value="AFD05829.1"/>
    <property type="molecule type" value="Genomic_DNA"/>
</dbReference>
<dbReference type="InterPro" id="IPR025345">
    <property type="entry name" value="DUF4249"/>
</dbReference>
<dbReference type="Proteomes" id="UP000007590">
    <property type="component" value="Chromosome"/>
</dbReference>
<evidence type="ECO:0000313" key="3">
    <source>
        <dbReference type="Proteomes" id="UP000007590"/>
    </source>
</evidence>
<evidence type="ECO:0000256" key="1">
    <source>
        <dbReference type="SAM" id="SignalP"/>
    </source>
</evidence>
<protein>
    <recommendedName>
        <fullName evidence="4">DUF4249 domain-containing protein</fullName>
    </recommendedName>
</protein>
<accession>H8KPD1</accession>
<proteinExistence type="predicted"/>
<evidence type="ECO:0008006" key="4">
    <source>
        <dbReference type="Google" id="ProtNLM"/>
    </source>
</evidence>
<feature type="chain" id="PRO_5003615140" description="DUF4249 domain-containing protein" evidence="1">
    <location>
        <begin position="21"/>
        <end position="290"/>
    </location>
</feature>
<keyword evidence="1" id="KW-0732">Signal</keyword>